<evidence type="ECO:0000313" key="2">
    <source>
        <dbReference type="Proteomes" id="UP000800092"/>
    </source>
</evidence>
<proteinExistence type="predicted"/>
<gene>
    <name evidence="1" type="ORF">EV356DRAFT_62306</name>
</gene>
<dbReference type="AlphaFoldDB" id="A0A6A6HGA6"/>
<reference evidence="1" key="1">
    <citation type="journal article" date="2020" name="Stud. Mycol.">
        <title>101 Dothideomycetes genomes: a test case for predicting lifestyles and emergence of pathogens.</title>
        <authorList>
            <person name="Haridas S."/>
            <person name="Albert R."/>
            <person name="Binder M."/>
            <person name="Bloem J."/>
            <person name="Labutti K."/>
            <person name="Salamov A."/>
            <person name="Andreopoulos B."/>
            <person name="Baker S."/>
            <person name="Barry K."/>
            <person name="Bills G."/>
            <person name="Bluhm B."/>
            <person name="Cannon C."/>
            <person name="Castanera R."/>
            <person name="Culley D."/>
            <person name="Daum C."/>
            <person name="Ezra D."/>
            <person name="Gonzalez J."/>
            <person name="Henrissat B."/>
            <person name="Kuo A."/>
            <person name="Liang C."/>
            <person name="Lipzen A."/>
            <person name="Lutzoni F."/>
            <person name="Magnuson J."/>
            <person name="Mondo S."/>
            <person name="Nolan M."/>
            <person name="Ohm R."/>
            <person name="Pangilinan J."/>
            <person name="Park H.-J."/>
            <person name="Ramirez L."/>
            <person name="Alfaro M."/>
            <person name="Sun H."/>
            <person name="Tritt A."/>
            <person name="Yoshinaga Y."/>
            <person name="Zwiers L.-H."/>
            <person name="Turgeon B."/>
            <person name="Goodwin S."/>
            <person name="Spatafora J."/>
            <person name="Crous P."/>
            <person name="Grigoriev I."/>
        </authorList>
    </citation>
    <scope>NUCLEOTIDE SEQUENCE</scope>
    <source>
        <strain evidence="1">Tuck. ex Michener</strain>
    </source>
</reference>
<organism evidence="1 2">
    <name type="scientific">Viridothelium virens</name>
    <name type="common">Speckled blister lichen</name>
    <name type="synonym">Trypethelium virens</name>
    <dbReference type="NCBI Taxonomy" id="1048519"/>
    <lineage>
        <taxon>Eukaryota</taxon>
        <taxon>Fungi</taxon>
        <taxon>Dikarya</taxon>
        <taxon>Ascomycota</taxon>
        <taxon>Pezizomycotina</taxon>
        <taxon>Dothideomycetes</taxon>
        <taxon>Dothideomycetes incertae sedis</taxon>
        <taxon>Trypetheliales</taxon>
        <taxon>Trypetheliaceae</taxon>
        <taxon>Viridothelium</taxon>
    </lineage>
</organism>
<protein>
    <submittedName>
        <fullName evidence="1">Uncharacterized protein</fullName>
    </submittedName>
</protein>
<name>A0A6A6HGA6_VIRVR</name>
<dbReference type="Proteomes" id="UP000800092">
    <property type="component" value="Unassembled WGS sequence"/>
</dbReference>
<dbReference type="EMBL" id="ML991784">
    <property type="protein sequence ID" value="KAF2236573.1"/>
    <property type="molecule type" value="Genomic_DNA"/>
</dbReference>
<accession>A0A6A6HGA6</accession>
<evidence type="ECO:0000313" key="1">
    <source>
        <dbReference type="EMBL" id="KAF2236573.1"/>
    </source>
</evidence>
<keyword evidence="2" id="KW-1185">Reference proteome</keyword>
<sequence length="132" mass="15418">MYRRKNNIVGKQFRSESSHILTRRHPERAKVAVVWCMIAFHCVPCRTSSKQEHSCRMENVWEKASTMHGPIFLIQQRISDTVFESRSIGRLDQGMRSCASLEREEQEPRIFDNNSKSYLAAKSDRRKCSKLA</sequence>